<dbReference type="Gene3D" id="1.10.10.10">
    <property type="entry name" value="Winged helix-like DNA-binding domain superfamily/Winged helix DNA-binding domain"/>
    <property type="match status" value="1"/>
</dbReference>
<dbReference type="GO" id="GO:0003677">
    <property type="term" value="F:DNA binding"/>
    <property type="evidence" value="ECO:0007669"/>
    <property type="project" value="UniProtKB-KW"/>
</dbReference>
<keyword evidence="3" id="KW-0238">DNA-binding</keyword>
<evidence type="ECO:0000259" key="5">
    <source>
        <dbReference type="PROSITE" id="PS50931"/>
    </source>
</evidence>
<dbReference type="PATRIC" id="fig|394096.3.peg.4075"/>
<dbReference type="AlphaFoldDB" id="A0A085WIP0"/>
<dbReference type="OrthoDB" id="5317428at2"/>
<dbReference type="FunFam" id="1.10.10.10:FF:000001">
    <property type="entry name" value="LysR family transcriptional regulator"/>
    <property type="match status" value="1"/>
</dbReference>
<dbReference type="SUPFAM" id="SSF53850">
    <property type="entry name" value="Periplasmic binding protein-like II"/>
    <property type="match status" value="1"/>
</dbReference>
<dbReference type="Gene3D" id="3.40.190.290">
    <property type="match status" value="1"/>
</dbReference>
<feature type="domain" description="HTH lysR-type" evidence="5">
    <location>
        <begin position="3"/>
        <end position="60"/>
    </location>
</feature>
<dbReference type="Pfam" id="PF00126">
    <property type="entry name" value="HTH_1"/>
    <property type="match status" value="1"/>
</dbReference>
<gene>
    <name evidence="6" type="ORF">DB31_8036</name>
</gene>
<dbReference type="InterPro" id="IPR000847">
    <property type="entry name" value="LysR_HTH_N"/>
</dbReference>
<evidence type="ECO:0000313" key="7">
    <source>
        <dbReference type="Proteomes" id="UP000028725"/>
    </source>
</evidence>
<dbReference type="InterPro" id="IPR050950">
    <property type="entry name" value="HTH-type_LysR_regulators"/>
</dbReference>
<protein>
    <submittedName>
        <fullName evidence="6">Hydrogen peroxide-inducible activator</fullName>
    </submittedName>
</protein>
<keyword evidence="7" id="KW-1185">Reference proteome</keyword>
<proteinExistence type="inferred from homology"/>
<dbReference type="EMBL" id="JMCB01000007">
    <property type="protein sequence ID" value="KFE67553.1"/>
    <property type="molecule type" value="Genomic_DNA"/>
</dbReference>
<dbReference type="PANTHER" id="PTHR30419">
    <property type="entry name" value="HTH-TYPE TRANSCRIPTIONAL REGULATOR YBHD"/>
    <property type="match status" value="1"/>
</dbReference>
<organism evidence="6 7">
    <name type="scientific">Hyalangium minutum</name>
    <dbReference type="NCBI Taxonomy" id="394096"/>
    <lineage>
        <taxon>Bacteria</taxon>
        <taxon>Pseudomonadati</taxon>
        <taxon>Myxococcota</taxon>
        <taxon>Myxococcia</taxon>
        <taxon>Myxococcales</taxon>
        <taxon>Cystobacterineae</taxon>
        <taxon>Archangiaceae</taxon>
        <taxon>Hyalangium</taxon>
    </lineage>
</organism>
<evidence type="ECO:0000256" key="3">
    <source>
        <dbReference type="ARBA" id="ARBA00023125"/>
    </source>
</evidence>
<dbReference type="Proteomes" id="UP000028725">
    <property type="component" value="Unassembled WGS sequence"/>
</dbReference>
<dbReference type="PROSITE" id="PS50931">
    <property type="entry name" value="HTH_LYSR"/>
    <property type="match status" value="1"/>
</dbReference>
<dbReference type="InterPro" id="IPR036390">
    <property type="entry name" value="WH_DNA-bd_sf"/>
</dbReference>
<dbReference type="PANTHER" id="PTHR30419:SF2">
    <property type="entry name" value="LYSR FAMILY TRANSCRIPTIONAL REGULATOR"/>
    <property type="match status" value="1"/>
</dbReference>
<dbReference type="CDD" id="cd08421">
    <property type="entry name" value="PBP2_LTTR_like_1"/>
    <property type="match status" value="1"/>
</dbReference>
<name>A0A085WIP0_9BACT</name>
<comment type="similarity">
    <text evidence="1">Belongs to the LysR transcriptional regulatory family.</text>
</comment>
<evidence type="ECO:0000313" key="6">
    <source>
        <dbReference type="EMBL" id="KFE67553.1"/>
    </source>
</evidence>
<evidence type="ECO:0000256" key="2">
    <source>
        <dbReference type="ARBA" id="ARBA00023015"/>
    </source>
</evidence>
<accession>A0A085WIP0</accession>
<dbReference type="InterPro" id="IPR036388">
    <property type="entry name" value="WH-like_DNA-bd_sf"/>
</dbReference>
<dbReference type="Pfam" id="PF03466">
    <property type="entry name" value="LysR_substrate"/>
    <property type="match status" value="1"/>
</dbReference>
<dbReference type="SUPFAM" id="SSF46785">
    <property type="entry name" value="Winged helix' DNA-binding domain"/>
    <property type="match status" value="1"/>
</dbReference>
<keyword evidence="2" id="KW-0805">Transcription regulation</keyword>
<evidence type="ECO:0000256" key="4">
    <source>
        <dbReference type="ARBA" id="ARBA00023163"/>
    </source>
</evidence>
<dbReference type="GO" id="GO:0005829">
    <property type="term" value="C:cytosol"/>
    <property type="evidence" value="ECO:0007669"/>
    <property type="project" value="TreeGrafter"/>
</dbReference>
<keyword evidence="4" id="KW-0804">Transcription</keyword>
<dbReference type="InterPro" id="IPR005119">
    <property type="entry name" value="LysR_subst-bd"/>
</dbReference>
<dbReference type="GO" id="GO:0003700">
    <property type="term" value="F:DNA-binding transcription factor activity"/>
    <property type="evidence" value="ECO:0007669"/>
    <property type="project" value="InterPro"/>
</dbReference>
<dbReference type="STRING" id="394096.DB31_8036"/>
<reference evidence="6 7" key="1">
    <citation type="submission" date="2014-04" db="EMBL/GenBank/DDBJ databases">
        <title>Genome assembly of Hyalangium minutum DSM 14724.</title>
        <authorList>
            <person name="Sharma G."/>
            <person name="Subramanian S."/>
        </authorList>
    </citation>
    <scope>NUCLEOTIDE SEQUENCE [LARGE SCALE GENOMIC DNA]</scope>
    <source>
        <strain evidence="6 7">DSM 14724</strain>
    </source>
</reference>
<sequence>MRFDLTDLRLFLWVAEAGSITRGAERAHLALASASARLRGMEEELKVPLLERERRGVRLTAAGRALVHHAQAVLQQVELMRGELASFAGGLKGQVRLLSNTAAMTEFLPEKLSAFLAVHPEVDVDLEERLSSEIIPAVAEGRAEVGLVADTVDLGGLETFLLQPDRLVLVTSRGHPLAGRRTVAFAEVLGEPFIGLGEGSALQQYLASQAARLGRRPKYRVRLRSFDAVCRMVERGVGIGVVPETAARRCQRSRALRKVVLSDAWAVRRLCLCVRRYRELSPQARLLVDALRSDERTSGPGTR</sequence>
<comment type="caution">
    <text evidence="6">The sequence shown here is derived from an EMBL/GenBank/DDBJ whole genome shotgun (WGS) entry which is preliminary data.</text>
</comment>
<evidence type="ECO:0000256" key="1">
    <source>
        <dbReference type="ARBA" id="ARBA00009437"/>
    </source>
</evidence>